<dbReference type="GO" id="GO:0016020">
    <property type="term" value="C:membrane"/>
    <property type="evidence" value="ECO:0007669"/>
    <property type="project" value="TreeGrafter"/>
</dbReference>
<gene>
    <name evidence="8" type="ORF">NAEGRDRAFT_65912</name>
</gene>
<dbReference type="VEuPathDB" id="AmoebaDB:NAEGRDRAFT_65912"/>
<proteinExistence type="inferred from homology"/>
<dbReference type="Pfam" id="PF00173">
    <property type="entry name" value="Cyt-b5"/>
    <property type="match status" value="1"/>
</dbReference>
<comment type="similarity">
    <text evidence="6">Belongs to the cytochrome b5 family. MAPR subfamily.</text>
</comment>
<dbReference type="GO" id="GO:0005783">
    <property type="term" value="C:endoplasmic reticulum"/>
    <property type="evidence" value="ECO:0007669"/>
    <property type="project" value="UniProtKB-SubCell"/>
</dbReference>
<evidence type="ECO:0000256" key="5">
    <source>
        <dbReference type="ARBA" id="ARBA00023004"/>
    </source>
</evidence>
<keyword evidence="5" id="KW-0408">Iron</keyword>
<dbReference type="AlphaFoldDB" id="D2VAM7"/>
<organism evidence="9">
    <name type="scientific">Naegleria gruberi</name>
    <name type="common">Amoeba</name>
    <dbReference type="NCBI Taxonomy" id="5762"/>
    <lineage>
        <taxon>Eukaryota</taxon>
        <taxon>Discoba</taxon>
        <taxon>Heterolobosea</taxon>
        <taxon>Tetramitia</taxon>
        <taxon>Eutetramitia</taxon>
        <taxon>Vahlkampfiidae</taxon>
        <taxon>Naegleria</taxon>
    </lineage>
</organism>
<dbReference type="SMART" id="SM01117">
    <property type="entry name" value="Cyt-b5"/>
    <property type="match status" value="1"/>
</dbReference>
<dbReference type="RefSeq" id="XP_002678725.1">
    <property type="nucleotide sequence ID" value="XM_002678679.1"/>
</dbReference>
<protein>
    <submittedName>
        <fullName evidence="8">Predicted protein</fullName>
    </submittedName>
</protein>
<keyword evidence="9" id="KW-1185">Reference proteome</keyword>
<dbReference type="OrthoDB" id="899at2759"/>
<comment type="subcellular location">
    <subcellularLocation>
        <location evidence="1">Endoplasmic reticulum</location>
    </subcellularLocation>
</comment>
<feature type="domain" description="Cytochrome b5 heme-binding" evidence="7">
    <location>
        <begin position="16"/>
        <end position="114"/>
    </location>
</feature>
<dbReference type="OMA" id="DQWHAFF"/>
<dbReference type="eggNOG" id="KOG1110">
    <property type="taxonomic scope" value="Eukaryota"/>
</dbReference>
<dbReference type="STRING" id="5762.D2VAM7"/>
<dbReference type="InterPro" id="IPR036400">
    <property type="entry name" value="Cyt_B5-like_heme/steroid_sf"/>
</dbReference>
<evidence type="ECO:0000313" key="9">
    <source>
        <dbReference type="Proteomes" id="UP000006671"/>
    </source>
</evidence>
<dbReference type="PANTHER" id="PTHR10281:SF72">
    <property type="entry name" value="NEUDESIN"/>
    <property type="match status" value="1"/>
</dbReference>
<dbReference type="Gene3D" id="3.10.120.10">
    <property type="entry name" value="Cytochrome b5-like heme/steroid binding domain"/>
    <property type="match status" value="1"/>
</dbReference>
<dbReference type="KEGG" id="ngr:NAEGRDRAFT_65912"/>
<dbReference type="GeneID" id="8859174"/>
<dbReference type="GO" id="GO:0046872">
    <property type="term" value="F:metal ion binding"/>
    <property type="evidence" value="ECO:0007669"/>
    <property type="project" value="UniProtKB-KW"/>
</dbReference>
<dbReference type="InParanoid" id="D2VAM7"/>
<name>D2VAM7_NAEGR</name>
<dbReference type="EMBL" id="GG738860">
    <property type="protein sequence ID" value="EFC45981.1"/>
    <property type="molecule type" value="Genomic_DNA"/>
</dbReference>
<keyword evidence="2" id="KW-0349">Heme</keyword>
<accession>D2VAM7</accession>
<evidence type="ECO:0000256" key="3">
    <source>
        <dbReference type="ARBA" id="ARBA00022723"/>
    </source>
</evidence>
<evidence type="ECO:0000256" key="4">
    <source>
        <dbReference type="ARBA" id="ARBA00022824"/>
    </source>
</evidence>
<dbReference type="PANTHER" id="PTHR10281">
    <property type="entry name" value="MEMBRANE-ASSOCIATED PROGESTERONE RECEPTOR COMPONENT-RELATED"/>
    <property type="match status" value="1"/>
</dbReference>
<keyword evidence="4" id="KW-0256">Endoplasmic reticulum</keyword>
<sequence>MTEVDLSNQPIPEVDIAMEELAQHKGENDLPIWIGVNGLVFQVNEEKRHMYQPGTGYSIFAGTDATRALAKSSVNAADLEPYGSLEGLTEKEMNTLNQWISFYKKRYVIVGKIKKD</sequence>
<evidence type="ECO:0000313" key="8">
    <source>
        <dbReference type="EMBL" id="EFC45981.1"/>
    </source>
</evidence>
<keyword evidence="3" id="KW-0479">Metal-binding</keyword>
<dbReference type="InterPro" id="IPR050577">
    <property type="entry name" value="MAPR/NEUFC/NENF-like"/>
</dbReference>
<reference evidence="8 9" key="1">
    <citation type="journal article" date="2010" name="Cell">
        <title>The genome of Naegleria gruberi illuminates early eukaryotic versatility.</title>
        <authorList>
            <person name="Fritz-Laylin L.K."/>
            <person name="Prochnik S.E."/>
            <person name="Ginger M.L."/>
            <person name="Dacks J.B."/>
            <person name="Carpenter M.L."/>
            <person name="Field M.C."/>
            <person name="Kuo A."/>
            <person name="Paredez A."/>
            <person name="Chapman J."/>
            <person name="Pham J."/>
            <person name="Shu S."/>
            <person name="Neupane R."/>
            <person name="Cipriano M."/>
            <person name="Mancuso J."/>
            <person name="Tu H."/>
            <person name="Salamov A."/>
            <person name="Lindquist E."/>
            <person name="Shapiro H."/>
            <person name="Lucas S."/>
            <person name="Grigoriev I.V."/>
            <person name="Cande W.Z."/>
            <person name="Fulton C."/>
            <person name="Rokhsar D.S."/>
            <person name="Dawson S.C."/>
        </authorList>
    </citation>
    <scope>NUCLEOTIDE SEQUENCE [LARGE SCALE GENOMIC DNA]</scope>
    <source>
        <strain evidence="8 9">NEG-M</strain>
    </source>
</reference>
<evidence type="ECO:0000256" key="2">
    <source>
        <dbReference type="ARBA" id="ARBA00022617"/>
    </source>
</evidence>
<evidence type="ECO:0000259" key="7">
    <source>
        <dbReference type="SMART" id="SM01117"/>
    </source>
</evidence>
<dbReference type="InterPro" id="IPR001199">
    <property type="entry name" value="Cyt_B5-like_heme/steroid-bd"/>
</dbReference>
<evidence type="ECO:0000256" key="1">
    <source>
        <dbReference type="ARBA" id="ARBA00004240"/>
    </source>
</evidence>
<dbReference type="SUPFAM" id="SSF55856">
    <property type="entry name" value="Cytochrome b5-like heme/steroid binding domain"/>
    <property type="match status" value="1"/>
</dbReference>
<evidence type="ECO:0000256" key="6">
    <source>
        <dbReference type="ARBA" id="ARBA00038357"/>
    </source>
</evidence>
<dbReference type="FunFam" id="3.10.120.10:FF:000003">
    <property type="entry name" value="membrane-associated progesterone receptor component 1"/>
    <property type="match status" value="1"/>
</dbReference>
<dbReference type="Proteomes" id="UP000006671">
    <property type="component" value="Unassembled WGS sequence"/>
</dbReference>